<organism evidence="2 3">
    <name type="scientific">Zea mays</name>
    <name type="common">Maize</name>
    <dbReference type="NCBI Taxonomy" id="4577"/>
    <lineage>
        <taxon>Eukaryota</taxon>
        <taxon>Viridiplantae</taxon>
        <taxon>Streptophyta</taxon>
        <taxon>Embryophyta</taxon>
        <taxon>Tracheophyta</taxon>
        <taxon>Spermatophyta</taxon>
        <taxon>Magnoliopsida</taxon>
        <taxon>Liliopsida</taxon>
        <taxon>Poales</taxon>
        <taxon>Poaceae</taxon>
        <taxon>PACMAD clade</taxon>
        <taxon>Panicoideae</taxon>
        <taxon>Andropogonodae</taxon>
        <taxon>Andropogoneae</taxon>
        <taxon>Tripsacinae</taxon>
        <taxon>Zea</taxon>
    </lineage>
</organism>
<accession>A0A804NJR3</accession>
<feature type="compositionally biased region" description="Acidic residues" evidence="1">
    <location>
        <begin position="117"/>
        <end position="131"/>
    </location>
</feature>
<reference evidence="2" key="3">
    <citation type="submission" date="2021-05" db="UniProtKB">
        <authorList>
            <consortium name="EnsemblPlants"/>
        </authorList>
    </citation>
    <scope>IDENTIFICATION</scope>
    <source>
        <strain evidence="2">cv. B73</strain>
    </source>
</reference>
<dbReference type="EnsemblPlants" id="Zm00001eb165680_T001">
    <property type="protein sequence ID" value="Zm00001eb165680_P001"/>
    <property type="gene ID" value="Zm00001eb165680"/>
</dbReference>
<evidence type="ECO:0000313" key="2">
    <source>
        <dbReference type="EnsemblPlants" id="Zm00001eb165680_P001"/>
    </source>
</evidence>
<keyword evidence="3" id="KW-1185">Reference proteome</keyword>
<protein>
    <submittedName>
        <fullName evidence="2">Uncharacterized protein</fullName>
    </submittedName>
</protein>
<dbReference type="AlphaFoldDB" id="A0A804NJR3"/>
<dbReference type="InParanoid" id="A0A804NJR3"/>
<dbReference type="Proteomes" id="UP000007305">
    <property type="component" value="Chromosome 4"/>
</dbReference>
<feature type="region of interest" description="Disordered" evidence="1">
    <location>
        <begin position="78"/>
        <end position="136"/>
    </location>
</feature>
<evidence type="ECO:0000256" key="1">
    <source>
        <dbReference type="SAM" id="MobiDB-lite"/>
    </source>
</evidence>
<name>A0A804NJR3_MAIZE</name>
<evidence type="ECO:0000313" key="3">
    <source>
        <dbReference type="Proteomes" id="UP000007305"/>
    </source>
</evidence>
<dbReference type="Gramene" id="Zm00001eb165680_T001">
    <property type="protein sequence ID" value="Zm00001eb165680_P001"/>
    <property type="gene ID" value="Zm00001eb165680"/>
</dbReference>
<sequence>MAKRSSCSCMASAVAVLDAGAGVAVGAGRRAGPAVVVAGAAARARHAVAPLVLHPPGTYGMIVDRHGGGLAEIRRRLVPRRARAHGPTAPGAGVGREEREREAPTAARQGGGGGGGGEEEGDGDGDDDDEGLGSGHGGGRWVDVWCSREMPVVNGGGQDTEGRPAEAERVMKSSELVAIMGLLGWLCQNLAVLKLKSESMHVFGLHPCYA</sequence>
<proteinExistence type="predicted"/>
<reference evidence="3" key="1">
    <citation type="journal article" date="2009" name="Science">
        <title>The B73 maize genome: complexity, diversity, and dynamics.</title>
        <authorList>
            <person name="Schnable P.S."/>
            <person name="Ware D."/>
            <person name="Fulton R.S."/>
            <person name="Stein J.C."/>
            <person name="Wei F."/>
            <person name="Pasternak S."/>
            <person name="Liang C."/>
            <person name="Zhang J."/>
            <person name="Fulton L."/>
            <person name="Graves T.A."/>
            <person name="Minx P."/>
            <person name="Reily A.D."/>
            <person name="Courtney L."/>
            <person name="Kruchowski S.S."/>
            <person name="Tomlinson C."/>
            <person name="Strong C."/>
            <person name="Delehaunty K."/>
            <person name="Fronick C."/>
            <person name="Courtney B."/>
            <person name="Rock S.M."/>
            <person name="Belter E."/>
            <person name="Du F."/>
            <person name="Kim K."/>
            <person name="Abbott R.M."/>
            <person name="Cotton M."/>
            <person name="Levy A."/>
            <person name="Marchetto P."/>
            <person name="Ochoa K."/>
            <person name="Jackson S.M."/>
            <person name="Gillam B."/>
            <person name="Chen W."/>
            <person name="Yan L."/>
            <person name="Higginbotham J."/>
            <person name="Cardenas M."/>
            <person name="Waligorski J."/>
            <person name="Applebaum E."/>
            <person name="Phelps L."/>
            <person name="Falcone J."/>
            <person name="Kanchi K."/>
            <person name="Thane T."/>
            <person name="Scimone A."/>
            <person name="Thane N."/>
            <person name="Henke J."/>
            <person name="Wang T."/>
            <person name="Ruppert J."/>
            <person name="Shah N."/>
            <person name="Rotter K."/>
            <person name="Hodges J."/>
            <person name="Ingenthron E."/>
            <person name="Cordes M."/>
            <person name="Kohlberg S."/>
            <person name="Sgro J."/>
            <person name="Delgado B."/>
            <person name="Mead K."/>
            <person name="Chinwalla A."/>
            <person name="Leonard S."/>
            <person name="Crouse K."/>
            <person name="Collura K."/>
            <person name="Kudrna D."/>
            <person name="Currie J."/>
            <person name="He R."/>
            <person name="Angelova A."/>
            <person name="Rajasekar S."/>
            <person name="Mueller T."/>
            <person name="Lomeli R."/>
            <person name="Scara G."/>
            <person name="Ko A."/>
            <person name="Delaney K."/>
            <person name="Wissotski M."/>
            <person name="Lopez G."/>
            <person name="Campos D."/>
            <person name="Braidotti M."/>
            <person name="Ashley E."/>
            <person name="Golser W."/>
            <person name="Kim H."/>
            <person name="Lee S."/>
            <person name="Lin J."/>
            <person name="Dujmic Z."/>
            <person name="Kim W."/>
            <person name="Talag J."/>
            <person name="Zuccolo A."/>
            <person name="Fan C."/>
            <person name="Sebastian A."/>
            <person name="Kramer M."/>
            <person name="Spiegel L."/>
            <person name="Nascimento L."/>
            <person name="Zutavern T."/>
            <person name="Miller B."/>
            <person name="Ambroise C."/>
            <person name="Muller S."/>
            <person name="Spooner W."/>
            <person name="Narechania A."/>
            <person name="Ren L."/>
            <person name="Wei S."/>
            <person name="Kumari S."/>
            <person name="Faga B."/>
            <person name="Levy M.J."/>
            <person name="McMahan L."/>
            <person name="Van Buren P."/>
            <person name="Vaughn M.W."/>
            <person name="Ying K."/>
            <person name="Yeh C.-T."/>
            <person name="Emrich S.J."/>
            <person name="Jia Y."/>
            <person name="Kalyanaraman A."/>
            <person name="Hsia A.-P."/>
            <person name="Barbazuk W.B."/>
            <person name="Baucom R.S."/>
            <person name="Brutnell T.P."/>
            <person name="Carpita N.C."/>
            <person name="Chaparro C."/>
            <person name="Chia J.-M."/>
            <person name="Deragon J.-M."/>
            <person name="Estill J.C."/>
            <person name="Fu Y."/>
            <person name="Jeddeloh J.A."/>
            <person name="Han Y."/>
            <person name="Lee H."/>
            <person name="Li P."/>
            <person name="Lisch D.R."/>
            <person name="Liu S."/>
            <person name="Liu Z."/>
            <person name="Nagel D.H."/>
            <person name="McCann M.C."/>
            <person name="SanMiguel P."/>
            <person name="Myers A.M."/>
            <person name="Nettleton D."/>
            <person name="Nguyen J."/>
            <person name="Penning B.W."/>
            <person name="Ponnala L."/>
            <person name="Schneider K.L."/>
            <person name="Schwartz D.C."/>
            <person name="Sharma A."/>
            <person name="Soderlund C."/>
            <person name="Springer N.M."/>
            <person name="Sun Q."/>
            <person name="Wang H."/>
            <person name="Waterman M."/>
            <person name="Westerman R."/>
            <person name="Wolfgruber T.K."/>
            <person name="Yang L."/>
            <person name="Yu Y."/>
            <person name="Zhang L."/>
            <person name="Zhou S."/>
            <person name="Zhu Q."/>
            <person name="Bennetzen J.L."/>
            <person name="Dawe R.K."/>
            <person name="Jiang J."/>
            <person name="Jiang N."/>
            <person name="Presting G.G."/>
            <person name="Wessler S.R."/>
            <person name="Aluru S."/>
            <person name="Martienssen R.A."/>
            <person name="Clifton S.W."/>
            <person name="McCombie W.R."/>
            <person name="Wing R.A."/>
            <person name="Wilson R.K."/>
        </authorList>
    </citation>
    <scope>NUCLEOTIDE SEQUENCE [LARGE SCALE GENOMIC DNA]</scope>
    <source>
        <strain evidence="3">cv. B73</strain>
    </source>
</reference>
<reference evidence="2" key="2">
    <citation type="submission" date="2019-07" db="EMBL/GenBank/DDBJ databases">
        <authorList>
            <person name="Seetharam A."/>
            <person name="Woodhouse M."/>
            <person name="Cannon E."/>
        </authorList>
    </citation>
    <scope>NUCLEOTIDE SEQUENCE [LARGE SCALE GENOMIC DNA]</scope>
    <source>
        <strain evidence="2">cv. B73</strain>
    </source>
</reference>